<dbReference type="SUPFAM" id="SSF51735">
    <property type="entry name" value="NAD(P)-binding Rossmann-fold domains"/>
    <property type="match status" value="1"/>
</dbReference>
<evidence type="ECO:0000313" key="8">
    <source>
        <dbReference type="EMBL" id="MFC3087937.1"/>
    </source>
</evidence>
<dbReference type="CDD" id="cd05254">
    <property type="entry name" value="dTDP_HR_like_SDR_e"/>
    <property type="match status" value="1"/>
</dbReference>
<evidence type="ECO:0000256" key="4">
    <source>
        <dbReference type="ARBA" id="ARBA00017099"/>
    </source>
</evidence>
<evidence type="ECO:0000259" key="7">
    <source>
        <dbReference type="Pfam" id="PF04321"/>
    </source>
</evidence>
<comment type="similarity">
    <text evidence="2 6">Belongs to the dTDP-4-dehydrorhamnose reductase family.</text>
</comment>
<comment type="caution">
    <text evidence="8">The sequence shown here is derived from an EMBL/GenBank/DDBJ whole genome shotgun (WGS) entry which is preliminary data.</text>
</comment>
<name>A0ABV7DXT3_9RHOB</name>
<evidence type="ECO:0000313" key="9">
    <source>
        <dbReference type="Proteomes" id="UP001595445"/>
    </source>
</evidence>
<dbReference type="Pfam" id="PF04321">
    <property type="entry name" value="RmlD_sub_bind"/>
    <property type="match status" value="1"/>
</dbReference>
<dbReference type="EC" id="1.1.1.133" evidence="3 6"/>
<feature type="domain" description="RmlD-like substrate binding" evidence="7">
    <location>
        <begin position="32"/>
        <end position="265"/>
    </location>
</feature>
<dbReference type="EMBL" id="JBHRSM010000041">
    <property type="protein sequence ID" value="MFC3087937.1"/>
    <property type="molecule type" value="Genomic_DNA"/>
</dbReference>
<protein>
    <recommendedName>
        <fullName evidence="4 6">dTDP-4-dehydrorhamnose reductase</fullName>
        <ecNumber evidence="3 6">1.1.1.133</ecNumber>
    </recommendedName>
</protein>
<dbReference type="InterPro" id="IPR036291">
    <property type="entry name" value="NAD(P)-bd_dom_sf"/>
</dbReference>
<comment type="cofactor">
    <cofactor evidence="6">
        <name>Mg(2+)</name>
        <dbReference type="ChEBI" id="CHEBI:18420"/>
    </cofactor>
    <text evidence="6">Binds 1 Mg(2+) ion per monomer.</text>
</comment>
<organism evidence="8 9">
    <name type="scientific">Tabrizicola soli</name>
    <dbReference type="NCBI Taxonomy" id="2185115"/>
    <lineage>
        <taxon>Bacteria</taxon>
        <taxon>Pseudomonadati</taxon>
        <taxon>Pseudomonadota</taxon>
        <taxon>Alphaproteobacteria</taxon>
        <taxon>Rhodobacterales</taxon>
        <taxon>Paracoccaceae</taxon>
        <taxon>Tabrizicola</taxon>
    </lineage>
</organism>
<dbReference type="InterPro" id="IPR005913">
    <property type="entry name" value="dTDP_dehydrorham_reduct"/>
</dbReference>
<dbReference type="RefSeq" id="WP_197647750.1">
    <property type="nucleotide sequence ID" value="NZ_JAEACP010000041.1"/>
</dbReference>
<dbReference type="PANTHER" id="PTHR10491:SF4">
    <property type="entry name" value="METHIONINE ADENOSYLTRANSFERASE 2 SUBUNIT BETA"/>
    <property type="match status" value="1"/>
</dbReference>
<evidence type="ECO:0000256" key="5">
    <source>
        <dbReference type="ARBA" id="ARBA00048200"/>
    </source>
</evidence>
<dbReference type="Gene3D" id="3.40.50.720">
    <property type="entry name" value="NAD(P)-binding Rossmann-like Domain"/>
    <property type="match status" value="1"/>
</dbReference>
<evidence type="ECO:0000256" key="1">
    <source>
        <dbReference type="ARBA" id="ARBA00004781"/>
    </source>
</evidence>
<keyword evidence="6" id="KW-0521">NADP</keyword>
<accession>A0ABV7DXT3</accession>
<keyword evidence="6" id="KW-0560">Oxidoreductase</keyword>
<evidence type="ECO:0000256" key="6">
    <source>
        <dbReference type="RuleBase" id="RU364082"/>
    </source>
</evidence>
<sequence>MNRKNDRAPFCAGGLIQYLAKSLNMTRSTKPRVLIFGANGMLGSALFRTFSADAGFETFGTLRDGAGARHFSPSLRGALIANVHLEGEAGMLAAFSQVQPDIVINCVGVIKQLANASDHLESLAINASLPHRLAKYCSLVGARLIHFSTDCVFSGKAGLYREDAFPDAYDVYGRTKLLGEVDYEHAITLRTSIIGHEMNRAKSLIDWFLSQSGTVKGFRRAVFSGLPTVEVARLVRDLVIPRPELRGLYHLSVDPINKYDLLRLVGEIYGKTTTITPDDALIIDRSLNSDRFRHATGFTPKPWPKLIRAMHEDYLASQSAEG</sequence>
<dbReference type="Proteomes" id="UP001595445">
    <property type="component" value="Unassembled WGS sequence"/>
</dbReference>
<evidence type="ECO:0000256" key="2">
    <source>
        <dbReference type="ARBA" id="ARBA00010944"/>
    </source>
</evidence>
<comment type="pathway">
    <text evidence="1 6">Carbohydrate biosynthesis; dTDP-L-rhamnose biosynthesis.</text>
</comment>
<keyword evidence="9" id="KW-1185">Reference proteome</keyword>
<dbReference type="InterPro" id="IPR029903">
    <property type="entry name" value="RmlD-like-bd"/>
</dbReference>
<comment type="catalytic activity">
    <reaction evidence="5 6">
        <text>dTDP-beta-L-rhamnose + NADP(+) = dTDP-4-dehydro-beta-L-rhamnose + NADPH + H(+)</text>
        <dbReference type="Rhea" id="RHEA:21796"/>
        <dbReference type="ChEBI" id="CHEBI:15378"/>
        <dbReference type="ChEBI" id="CHEBI:57510"/>
        <dbReference type="ChEBI" id="CHEBI:57783"/>
        <dbReference type="ChEBI" id="CHEBI:58349"/>
        <dbReference type="ChEBI" id="CHEBI:62830"/>
        <dbReference type="EC" id="1.1.1.133"/>
    </reaction>
</comment>
<dbReference type="PANTHER" id="PTHR10491">
    <property type="entry name" value="DTDP-4-DEHYDRORHAMNOSE REDUCTASE"/>
    <property type="match status" value="1"/>
</dbReference>
<proteinExistence type="inferred from homology"/>
<gene>
    <name evidence="8" type="ORF">ACFOD6_17995</name>
</gene>
<reference evidence="9" key="1">
    <citation type="journal article" date="2019" name="Int. J. Syst. Evol. Microbiol.">
        <title>The Global Catalogue of Microorganisms (GCM) 10K type strain sequencing project: providing services to taxonomists for standard genome sequencing and annotation.</title>
        <authorList>
            <consortium name="The Broad Institute Genomics Platform"/>
            <consortium name="The Broad Institute Genome Sequencing Center for Infectious Disease"/>
            <person name="Wu L."/>
            <person name="Ma J."/>
        </authorList>
    </citation>
    <scope>NUCLEOTIDE SEQUENCE [LARGE SCALE GENOMIC DNA]</scope>
    <source>
        <strain evidence="9">KCTC 62102</strain>
    </source>
</reference>
<comment type="function">
    <text evidence="6">Catalyzes the reduction of dTDP-6-deoxy-L-lyxo-4-hexulose to yield dTDP-L-rhamnose.</text>
</comment>
<evidence type="ECO:0000256" key="3">
    <source>
        <dbReference type="ARBA" id="ARBA00012929"/>
    </source>
</evidence>